<dbReference type="PROSITE" id="PS50893">
    <property type="entry name" value="ABC_TRANSPORTER_2"/>
    <property type="match status" value="2"/>
</dbReference>
<dbReference type="AlphaFoldDB" id="A0A8J4GM40"/>
<protein>
    <recommendedName>
        <fullName evidence="5">ABC transporter domain-containing protein</fullName>
    </recommendedName>
</protein>
<dbReference type="SUPFAM" id="SSF52540">
    <property type="entry name" value="P-loop containing nucleoside triphosphate hydrolases"/>
    <property type="match status" value="2"/>
</dbReference>
<feature type="coiled-coil region" evidence="3">
    <location>
        <begin position="695"/>
        <end position="722"/>
    </location>
</feature>
<dbReference type="PROSITE" id="PS00211">
    <property type="entry name" value="ABC_TRANSPORTER_1"/>
    <property type="match status" value="1"/>
</dbReference>
<dbReference type="InterPro" id="IPR017871">
    <property type="entry name" value="ABC_transporter-like_CS"/>
</dbReference>
<dbReference type="InterPro" id="IPR003593">
    <property type="entry name" value="AAA+_ATPase"/>
</dbReference>
<dbReference type="InterPro" id="IPR032524">
    <property type="entry name" value="ABC_tran_C"/>
</dbReference>
<dbReference type="PANTHER" id="PTHR42855">
    <property type="entry name" value="ABC TRANSPORTER ATP-BINDING SUBUNIT"/>
    <property type="match status" value="1"/>
</dbReference>
<dbReference type="SMART" id="SM00382">
    <property type="entry name" value="AAA"/>
    <property type="match status" value="2"/>
</dbReference>
<feature type="domain" description="ABC transporter" evidence="5">
    <location>
        <begin position="377"/>
        <end position="606"/>
    </location>
</feature>
<feature type="domain" description="ABC transporter" evidence="5">
    <location>
        <begin position="57"/>
        <end position="304"/>
    </location>
</feature>
<dbReference type="Pfam" id="PF16326">
    <property type="entry name" value="ABC_tran_CTD"/>
    <property type="match status" value="1"/>
</dbReference>
<dbReference type="InterPro" id="IPR051309">
    <property type="entry name" value="ABCF_ATPase"/>
</dbReference>
<gene>
    <name evidence="6" type="ORF">Vretimale_13332</name>
</gene>
<dbReference type="FunFam" id="3.40.50.300:FF:000011">
    <property type="entry name" value="Putative ABC transporter ATP-binding component"/>
    <property type="match status" value="1"/>
</dbReference>
<keyword evidence="2" id="KW-0067">ATP-binding</keyword>
<dbReference type="GO" id="GO:0005524">
    <property type="term" value="F:ATP binding"/>
    <property type="evidence" value="ECO:0007669"/>
    <property type="project" value="UniProtKB-KW"/>
</dbReference>
<dbReference type="GO" id="GO:0003677">
    <property type="term" value="F:DNA binding"/>
    <property type="evidence" value="ECO:0007669"/>
    <property type="project" value="InterPro"/>
</dbReference>
<evidence type="ECO:0000256" key="1">
    <source>
        <dbReference type="ARBA" id="ARBA00022741"/>
    </source>
</evidence>
<evidence type="ECO:0000256" key="3">
    <source>
        <dbReference type="SAM" id="Coils"/>
    </source>
</evidence>
<sequence>SFSYFNMITSSGLGRAGLAPSVRWPAVARRLPGDRLALRGIVLPCSAIATKRGEVLLIADTLGKSHDGEKQLFQGLTFSVVAGDKLAVVGPNGSGKSTLLKVLAGQTDFDQGSISRNKGARVGFLAQEPPLPPGVTVLQAVLQSDSDMAKAVQEYQRALATATGAVTKELEVAIEKMNTFNAWEIDAEAKRVLEAVGITDLNAAVDKLSGGQRKRVALAAALLGKPDLLVLDEPTNHMDVQMIQWMERELKSEDMAVVLVTHDRYFMEAVCDRLLELDGGRAFVHNFGGPNSYTMFKEAREFRRKAQANAAADARTLFRREAEWMSRQPKARQAKSMARQQKFYELTERAKDVPAPDLKVDFGNAAGAMARQGNKVIRCEEVGYALPGSDRQVIRDFTFDFLPGSKLGIAGRNGAGKTTLLDLIAGCKQPTNGKRDIGETSVVGYLTQYPPAIREDLRIIDYIREIADSRKTKLAAAGGIIEPMDTPEVLLEKLGFPRPRQFQKVASLSGGERRRLHLASVLVERPNVLILDEPTNDLDLSTVEVLEEQVRAYRGVLLTVSHDRAFMDNVAERLLVLQGDGLVRLFDGTYSEYLELMEAQEAAAATEQRMASSSKASASGSSYDSDGDEYASSSNGAGGGAKSKGGRAKQQQQQQQHHVEAKASVSSASSSGQAPAATALPKKPRKLGYYEQEEYKKLTREIDDLNGRRDALNDRVMELAQSGSDLVALEAASLEMAAIQELVDTKSERWLELAELAGDI</sequence>
<evidence type="ECO:0000256" key="2">
    <source>
        <dbReference type="ARBA" id="ARBA00022840"/>
    </source>
</evidence>
<feature type="compositionally biased region" description="Low complexity" evidence="4">
    <location>
        <begin position="648"/>
        <end position="679"/>
    </location>
</feature>
<evidence type="ECO:0000259" key="5">
    <source>
        <dbReference type="PROSITE" id="PS50893"/>
    </source>
</evidence>
<dbReference type="PANTHER" id="PTHR42855:SF1">
    <property type="entry name" value="ABC TRANSPORTER DOMAIN-CONTAINING PROTEIN"/>
    <property type="match status" value="1"/>
</dbReference>
<organism evidence="6 7">
    <name type="scientific">Volvox reticuliferus</name>
    <dbReference type="NCBI Taxonomy" id="1737510"/>
    <lineage>
        <taxon>Eukaryota</taxon>
        <taxon>Viridiplantae</taxon>
        <taxon>Chlorophyta</taxon>
        <taxon>core chlorophytes</taxon>
        <taxon>Chlorophyceae</taxon>
        <taxon>CS clade</taxon>
        <taxon>Chlamydomonadales</taxon>
        <taxon>Volvocaceae</taxon>
        <taxon>Volvox</taxon>
    </lineage>
</organism>
<dbReference type="InterPro" id="IPR027417">
    <property type="entry name" value="P-loop_NTPase"/>
</dbReference>
<dbReference type="Gene3D" id="1.10.287.380">
    <property type="entry name" value="Valyl-tRNA synthetase, C-terminal domain"/>
    <property type="match status" value="1"/>
</dbReference>
<feature type="non-terminal residue" evidence="6">
    <location>
        <position position="760"/>
    </location>
</feature>
<accession>A0A8J4GM40</accession>
<evidence type="ECO:0000256" key="4">
    <source>
        <dbReference type="SAM" id="MobiDB-lite"/>
    </source>
</evidence>
<reference evidence="6" key="1">
    <citation type="journal article" date="2021" name="Proc. Natl. Acad. Sci. U.S.A.">
        <title>Three genomes in the algal genus Volvox reveal the fate of a haploid sex-determining region after a transition to homothallism.</title>
        <authorList>
            <person name="Yamamoto K."/>
            <person name="Hamaji T."/>
            <person name="Kawai-Toyooka H."/>
            <person name="Matsuzaki R."/>
            <person name="Takahashi F."/>
            <person name="Nishimura Y."/>
            <person name="Kawachi M."/>
            <person name="Noguchi H."/>
            <person name="Minakuchi Y."/>
            <person name="Umen J.G."/>
            <person name="Toyoda A."/>
            <person name="Nozaki H."/>
        </authorList>
    </citation>
    <scope>NUCLEOTIDE SEQUENCE</scope>
    <source>
        <strain evidence="6">NIES-3785</strain>
    </source>
</reference>
<evidence type="ECO:0000313" key="6">
    <source>
        <dbReference type="EMBL" id="GIM09483.1"/>
    </source>
</evidence>
<feature type="compositionally biased region" description="Low complexity" evidence="4">
    <location>
        <begin position="608"/>
        <end position="635"/>
    </location>
</feature>
<proteinExistence type="predicted"/>
<dbReference type="Proteomes" id="UP000722791">
    <property type="component" value="Unassembled WGS sequence"/>
</dbReference>
<evidence type="ECO:0000313" key="7">
    <source>
        <dbReference type="Proteomes" id="UP000722791"/>
    </source>
</evidence>
<name>A0A8J4GM40_9CHLO</name>
<keyword evidence="3" id="KW-0175">Coiled coil</keyword>
<feature type="region of interest" description="Disordered" evidence="4">
    <location>
        <begin position="608"/>
        <end position="685"/>
    </location>
</feature>
<dbReference type="EMBL" id="BNCQ01000031">
    <property type="protein sequence ID" value="GIM09483.1"/>
    <property type="molecule type" value="Genomic_DNA"/>
</dbReference>
<dbReference type="CDD" id="cd03221">
    <property type="entry name" value="ABCF_EF-3"/>
    <property type="match status" value="2"/>
</dbReference>
<keyword evidence="1" id="KW-0547">Nucleotide-binding</keyword>
<dbReference type="Pfam" id="PF00005">
    <property type="entry name" value="ABC_tran"/>
    <property type="match status" value="2"/>
</dbReference>
<dbReference type="Gene3D" id="3.40.50.300">
    <property type="entry name" value="P-loop containing nucleotide triphosphate hydrolases"/>
    <property type="match status" value="2"/>
</dbReference>
<dbReference type="InterPro" id="IPR037118">
    <property type="entry name" value="Val-tRNA_synth_C_sf"/>
</dbReference>
<comment type="caution">
    <text evidence="6">The sequence shown here is derived from an EMBL/GenBank/DDBJ whole genome shotgun (WGS) entry which is preliminary data.</text>
</comment>
<dbReference type="InterPro" id="IPR003439">
    <property type="entry name" value="ABC_transporter-like_ATP-bd"/>
</dbReference>
<dbReference type="GO" id="GO:0016887">
    <property type="term" value="F:ATP hydrolysis activity"/>
    <property type="evidence" value="ECO:0007669"/>
    <property type="project" value="InterPro"/>
</dbReference>